<proteinExistence type="evidence at transcript level"/>
<reference evidence="3" key="1">
    <citation type="journal article" date="2009" name="PLoS Genet.">
        <title>Sequencing, mapping, and analysis of 27,455 maize full-length cDNAs.</title>
        <authorList>
            <person name="Soderlund C."/>
            <person name="Descour A."/>
            <person name="Kudrna D."/>
            <person name="Bomhoff M."/>
            <person name="Boyd L."/>
            <person name="Currie J."/>
            <person name="Angelova A."/>
            <person name="Collura K."/>
            <person name="Wissotski M."/>
            <person name="Ashley E."/>
            <person name="Morrow D."/>
            <person name="Fernandes J."/>
            <person name="Walbot V."/>
            <person name="Yu Y."/>
        </authorList>
    </citation>
    <scope>NUCLEOTIDE SEQUENCE</scope>
    <source>
        <strain evidence="3">B73</strain>
    </source>
</reference>
<sequence length="147" mass="17013">MMKINLNQFKRYKHALWNLCTNLLIQWCNRGHHLSLAKTRIKINFIVPVFQRLSLHRRTPFLAFPSFILLPLLPLSSSLQVLFLVKFPPRSVVDADWISRHLPHSSAQRKPPPGGHLSPLKGRPAKGRRGERLHKHVLAFGPSRRSR</sequence>
<keyword evidence="2" id="KW-0472">Membrane</keyword>
<accession>B8A1U9</accession>
<feature type="transmembrane region" description="Helical" evidence="2">
    <location>
        <begin position="61"/>
        <end position="85"/>
    </location>
</feature>
<reference evidence="3" key="2">
    <citation type="submission" date="2012-06" db="EMBL/GenBank/DDBJ databases">
        <authorList>
            <person name="Yu Y."/>
            <person name="Currie J."/>
            <person name="Lomeli R."/>
            <person name="Angelova A."/>
            <person name="Collura K."/>
            <person name="Wissotski M."/>
            <person name="Campos D."/>
            <person name="Kudrna D."/>
            <person name="Golser W."/>
            <person name="Ashely E."/>
            <person name="Descour A."/>
            <person name="Fernandes J."/>
            <person name="Soderlund C."/>
            <person name="Walbot V."/>
        </authorList>
    </citation>
    <scope>NUCLEOTIDE SEQUENCE</scope>
    <source>
        <strain evidence="3">B73</strain>
    </source>
</reference>
<protein>
    <submittedName>
        <fullName evidence="3">Uncharacterized protein</fullName>
    </submittedName>
</protein>
<name>B8A1U9_MAIZE</name>
<evidence type="ECO:0000256" key="2">
    <source>
        <dbReference type="SAM" id="Phobius"/>
    </source>
</evidence>
<evidence type="ECO:0000256" key="1">
    <source>
        <dbReference type="SAM" id="MobiDB-lite"/>
    </source>
</evidence>
<feature type="region of interest" description="Disordered" evidence="1">
    <location>
        <begin position="103"/>
        <end position="147"/>
    </location>
</feature>
<dbReference type="EMBL" id="BT055541">
    <property type="protein sequence ID" value="ACL54148.1"/>
    <property type="molecule type" value="mRNA"/>
</dbReference>
<evidence type="ECO:0000313" key="3">
    <source>
        <dbReference type="EMBL" id="ACL54148.1"/>
    </source>
</evidence>
<keyword evidence="2" id="KW-0812">Transmembrane</keyword>
<dbReference type="AlphaFoldDB" id="B8A1U9"/>
<keyword evidence="2" id="KW-1133">Transmembrane helix</keyword>
<feature type="compositionally biased region" description="Basic residues" evidence="1">
    <location>
        <begin position="123"/>
        <end position="137"/>
    </location>
</feature>
<organism evidence="3">
    <name type="scientific">Zea mays</name>
    <name type="common">Maize</name>
    <dbReference type="NCBI Taxonomy" id="4577"/>
    <lineage>
        <taxon>Eukaryota</taxon>
        <taxon>Viridiplantae</taxon>
        <taxon>Streptophyta</taxon>
        <taxon>Embryophyta</taxon>
        <taxon>Tracheophyta</taxon>
        <taxon>Spermatophyta</taxon>
        <taxon>Magnoliopsida</taxon>
        <taxon>Liliopsida</taxon>
        <taxon>Poales</taxon>
        <taxon>Poaceae</taxon>
        <taxon>PACMAD clade</taxon>
        <taxon>Panicoideae</taxon>
        <taxon>Andropogonodae</taxon>
        <taxon>Andropogoneae</taxon>
        <taxon>Tripsacinae</taxon>
        <taxon>Zea</taxon>
    </lineage>
</organism>